<name>A0A7L2G6I2_NYCGR</name>
<gene>
    <name evidence="2" type="primary">Adam15</name>
    <name evidence="2" type="ORF">NYCGRA_R15127</name>
</gene>
<protein>
    <submittedName>
        <fullName evidence="2">ADA15 protein</fullName>
    </submittedName>
</protein>
<keyword evidence="3" id="KW-1185">Reference proteome</keyword>
<dbReference type="GO" id="GO:0007229">
    <property type="term" value="P:integrin-mediated signaling pathway"/>
    <property type="evidence" value="ECO:0007669"/>
    <property type="project" value="TreeGrafter"/>
</dbReference>
<organism evidence="2 3">
    <name type="scientific">Nyctibius grandis</name>
    <name type="common">Great potoo</name>
    <dbReference type="NCBI Taxonomy" id="48427"/>
    <lineage>
        <taxon>Eukaryota</taxon>
        <taxon>Metazoa</taxon>
        <taxon>Chordata</taxon>
        <taxon>Craniata</taxon>
        <taxon>Vertebrata</taxon>
        <taxon>Euteleostomi</taxon>
        <taxon>Archelosauria</taxon>
        <taxon>Archosauria</taxon>
        <taxon>Dinosauria</taxon>
        <taxon>Saurischia</taxon>
        <taxon>Theropoda</taxon>
        <taxon>Coelurosauria</taxon>
        <taxon>Aves</taxon>
        <taxon>Neognathae</taxon>
        <taxon>Neoaves</taxon>
        <taxon>Strisores</taxon>
        <taxon>Caprimulgiformes</taxon>
        <taxon>Nyctibiidae</taxon>
        <taxon>Nyctibius</taxon>
    </lineage>
</organism>
<evidence type="ECO:0000256" key="1">
    <source>
        <dbReference type="SAM" id="MobiDB-lite"/>
    </source>
</evidence>
<feature type="non-terminal residue" evidence="2">
    <location>
        <position position="1"/>
    </location>
</feature>
<proteinExistence type="predicted"/>
<dbReference type="AlphaFoldDB" id="A0A7L2G6I2"/>
<evidence type="ECO:0000313" key="2">
    <source>
        <dbReference type="EMBL" id="NXQ81989.1"/>
    </source>
</evidence>
<accession>A0A7L2G6I2</accession>
<dbReference type="PANTHER" id="PTHR11905:SF130">
    <property type="entry name" value="DISINTEGRIN AND METALLOPROTEINASE DOMAIN-CONTAINING PROTEIN 15"/>
    <property type="match status" value="1"/>
</dbReference>
<dbReference type="GO" id="GO:0005178">
    <property type="term" value="F:integrin binding"/>
    <property type="evidence" value="ECO:0007669"/>
    <property type="project" value="TreeGrafter"/>
</dbReference>
<reference evidence="2 3" key="1">
    <citation type="submission" date="2019-09" db="EMBL/GenBank/DDBJ databases">
        <title>Bird 10,000 Genomes (B10K) Project - Family phase.</title>
        <authorList>
            <person name="Zhang G."/>
        </authorList>
    </citation>
    <scope>NUCLEOTIDE SEQUENCE [LARGE SCALE GENOMIC DNA]</scope>
    <source>
        <strain evidence="2">B10K-DU-001-56</strain>
        <tissue evidence="2">Muscle</tissue>
    </source>
</reference>
<evidence type="ECO:0000313" key="3">
    <source>
        <dbReference type="Proteomes" id="UP000567826"/>
    </source>
</evidence>
<dbReference type="EMBL" id="VWYG01006339">
    <property type="protein sequence ID" value="NXQ81989.1"/>
    <property type="molecule type" value="Genomic_DNA"/>
</dbReference>
<sequence>SGSGSPAGDSGRQRRADLGRSWHVTPWVLRDNRTLSLAEATQSGVTGGGCPCCGVTRGSGRDLVPGAGTLLYYLPDGTRATQEASEREHCCYRGTARGVPGSWANLCACAGLSGHLRLSDTRSYGLEPDAGSSPGRHVAYRLRVPRACGQDPPDPPRAVAEGTEPPGPQRGKRAAAEQRFVELVMVVDHAAVGAG</sequence>
<dbReference type="PANTHER" id="PTHR11905">
    <property type="entry name" value="ADAM A DISINTEGRIN AND METALLOPROTEASE DOMAIN"/>
    <property type="match status" value="1"/>
</dbReference>
<feature type="region of interest" description="Disordered" evidence="1">
    <location>
        <begin position="146"/>
        <end position="176"/>
    </location>
</feature>
<dbReference type="GO" id="GO:0045087">
    <property type="term" value="P:innate immune response"/>
    <property type="evidence" value="ECO:0007669"/>
    <property type="project" value="TreeGrafter"/>
</dbReference>
<dbReference type="GO" id="GO:0005615">
    <property type="term" value="C:extracellular space"/>
    <property type="evidence" value="ECO:0007669"/>
    <property type="project" value="TreeGrafter"/>
</dbReference>
<feature type="non-terminal residue" evidence="2">
    <location>
        <position position="195"/>
    </location>
</feature>
<dbReference type="Proteomes" id="UP000567826">
    <property type="component" value="Unassembled WGS sequence"/>
</dbReference>
<comment type="caution">
    <text evidence="2">The sequence shown here is derived from an EMBL/GenBank/DDBJ whole genome shotgun (WGS) entry which is preliminary data.</text>
</comment>
<dbReference type="OrthoDB" id="5951731at2759"/>